<sequence>MIMKVEIKYLACLVCISMSGCDYKYGRVISSMTQRTTYEAERRFHRKSNYNEYYNSLNTRKLIFTGLDSLTVEDDGKVTAVMFKKVTKRLPGTGEEESPHRVYQGRDPKWNIISIRITIEDLEENKPRLITSEVMDGEYNPAADSIWTYYKYKNPQ</sequence>
<gene>
    <name evidence="1" type="ORF">GCM10010967_25920</name>
</gene>
<accession>A0ABQ2HW38</accession>
<evidence type="ECO:0008006" key="3">
    <source>
        <dbReference type="Google" id="ProtNLM"/>
    </source>
</evidence>
<keyword evidence="2" id="KW-1185">Reference proteome</keyword>
<name>A0ABQ2HW38_9BACT</name>
<dbReference type="Proteomes" id="UP000632339">
    <property type="component" value="Unassembled WGS sequence"/>
</dbReference>
<reference evidence="2" key="1">
    <citation type="journal article" date="2019" name="Int. J. Syst. Evol. Microbiol.">
        <title>The Global Catalogue of Microorganisms (GCM) 10K type strain sequencing project: providing services to taxonomists for standard genome sequencing and annotation.</title>
        <authorList>
            <consortium name="The Broad Institute Genomics Platform"/>
            <consortium name="The Broad Institute Genome Sequencing Center for Infectious Disease"/>
            <person name="Wu L."/>
            <person name="Ma J."/>
        </authorList>
    </citation>
    <scope>NUCLEOTIDE SEQUENCE [LARGE SCALE GENOMIC DNA]</scope>
    <source>
        <strain evidence="2">CGMCC 1.6375</strain>
    </source>
</reference>
<proteinExistence type="predicted"/>
<comment type="caution">
    <text evidence="1">The sequence shown here is derived from an EMBL/GenBank/DDBJ whole genome shotgun (WGS) entry which is preliminary data.</text>
</comment>
<dbReference type="PROSITE" id="PS51257">
    <property type="entry name" value="PROKAR_LIPOPROTEIN"/>
    <property type="match status" value="1"/>
</dbReference>
<organism evidence="1 2">
    <name type="scientific">Dyadobacter beijingensis</name>
    <dbReference type="NCBI Taxonomy" id="365489"/>
    <lineage>
        <taxon>Bacteria</taxon>
        <taxon>Pseudomonadati</taxon>
        <taxon>Bacteroidota</taxon>
        <taxon>Cytophagia</taxon>
        <taxon>Cytophagales</taxon>
        <taxon>Spirosomataceae</taxon>
        <taxon>Dyadobacter</taxon>
    </lineage>
</organism>
<protein>
    <recommendedName>
        <fullName evidence="3">Lipoprotein</fullName>
    </recommendedName>
</protein>
<evidence type="ECO:0000313" key="2">
    <source>
        <dbReference type="Proteomes" id="UP000632339"/>
    </source>
</evidence>
<dbReference type="EMBL" id="BMLI01000001">
    <property type="protein sequence ID" value="GGM91693.1"/>
    <property type="molecule type" value="Genomic_DNA"/>
</dbReference>
<evidence type="ECO:0000313" key="1">
    <source>
        <dbReference type="EMBL" id="GGM91693.1"/>
    </source>
</evidence>